<dbReference type="InterPro" id="IPR055230">
    <property type="entry name" value="PH_Tiam1/2"/>
</dbReference>
<dbReference type="InterPro" id="IPR011993">
    <property type="entry name" value="PH-like_dom_sf"/>
</dbReference>
<dbReference type="OrthoDB" id="1594986at2759"/>
<gene>
    <name evidence="4" type="ORF">L596_008170</name>
</gene>
<dbReference type="Gene3D" id="2.30.29.30">
    <property type="entry name" value="Pleckstrin-homology domain (PH domain)/Phosphotyrosine-binding domain (PTB)"/>
    <property type="match status" value="1"/>
</dbReference>
<dbReference type="InterPro" id="IPR000219">
    <property type="entry name" value="DH_dom"/>
</dbReference>
<dbReference type="SUPFAM" id="SSF48065">
    <property type="entry name" value="DBL homology domain (DH-domain)"/>
    <property type="match status" value="1"/>
</dbReference>
<keyword evidence="1" id="KW-0175">Coiled coil</keyword>
<name>A0A4U5PC51_STECR</name>
<feature type="region of interest" description="Disordered" evidence="2">
    <location>
        <begin position="800"/>
        <end position="831"/>
    </location>
</feature>
<dbReference type="STRING" id="34508.A0A4U5PC51"/>
<dbReference type="SMART" id="SM00325">
    <property type="entry name" value="RhoGEF"/>
    <property type="match status" value="1"/>
</dbReference>
<dbReference type="PANTHER" id="PTHR46001:SF3">
    <property type="entry name" value="PROTEIN STILL LIFE, ISOFORM SIF TYPE 1"/>
    <property type="match status" value="1"/>
</dbReference>
<evidence type="ECO:0000259" key="3">
    <source>
        <dbReference type="PROSITE" id="PS50010"/>
    </source>
</evidence>
<evidence type="ECO:0000313" key="5">
    <source>
        <dbReference type="Proteomes" id="UP000298663"/>
    </source>
</evidence>
<dbReference type="SUPFAM" id="SSF50156">
    <property type="entry name" value="PDZ domain-like"/>
    <property type="match status" value="1"/>
</dbReference>
<dbReference type="Proteomes" id="UP000298663">
    <property type="component" value="Unassembled WGS sequence"/>
</dbReference>
<dbReference type="Pfam" id="PF00621">
    <property type="entry name" value="RhoGEF"/>
    <property type="match status" value="1"/>
</dbReference>
<accession>A0A4U5PC51</accession>
<dbReference type="InterPro" id="IPR036034">
    <property type="entry name" value="PDZ_sf"/>
</dbReference>
<dbReference type="PROSITE" id="PS50010">
    <property type="entry name" value="DH_2"/>
    <property type="match status" value="1"/>
</dbReference>
<feature type="domain" description="DH" evidence="3">
    <location>
        <begin position="485"/>
        <end position="666"/>
    </location>
</feature>
<dbReference type="InterPro" id="IPR035899">
    <property type="entry name" value="DBL_dom_sf"/>
</dbReference>
<evidence type="ECO:0000256" key="2">
    <source>
        <dbReference type="SAM" id="MobiDB-lite"/>
    </source>
</evidence>
<dbReference type="Pfam" id="PF23014">
    <property type="entry name" value="PH_Tiam1"/>
    <property type="match status" value="1"/>
</dbReference>
<feature type="coiled-coil region" evidence="1">
    <location>
        <begin position="213"/>
        <end position="244"/>
    </location>
</feature>
<dbReference type="GO" id="GO:0005085">
    <property type="term" value="F:guanyl-nucleotide exchange factor activity"/>
    <property type="evidence" value="ECO:0007669"/>
    <property type="project" value="InterPro"/>
</dbReference>
<feature type="coiled-coil region" evidence="1">
    <location>
        <begin position="659"/>
        <end position="686"/>
    </location>
</feature>
<dbReference type="EMBL" id="AZBU02000002">
    <property type="protein sequence ID" value="TKR93771.1"/>
    <property type="molecule type" value="Genomic_DNA"/>
</dbReference>
<dbReference type="InterPro" id="IPR043537">
    <property type="entry name" value="Tiam1/Tiam2/Sif"/>
</dbReference>
<reference evidence="4 5" key="1">
    <citation type="journal article" date="2015" name="Genome Biol.">
        <title>Comparative genomics of Steinernema reveals deeply conserved gene regulatory networks.</title>
        <authorList>
            <person name="Dillman A.R."/>
            <person name="Macchietto M."/>
            <person name="Porter C.F."/>
            <person name="Rogers A."/>
            <person name="Williams B."/>
            <person name="Antoshechkin I."/>
            <person name="Lee M.M."/>
            <person name="Goodwin Z."/>
            <person name="Lu X."/>
            <person name="Lewis E.E."/>
            <person name="Goodrich-Blair H."/>
            <person name="Stock S.P."/>
            <person name="Adams B.J."/>
            <person name="Sternberg P.W."/>
            <person name="Mortazavi A."/>
        </authorList>
    </citation>
    <scope>NUCLEOTIDE SEQUENCE [LARGE SCALE GENOMIC DNA]</scope>
    <source>
        <strain evidence="4 5">ALL</strain>
    </source>
</reference>
<evidence type="ECO:0000313" key="4">
    <source>
        <dbReference type="EMBL" id="TKR93771.1"/>
    </source>
</evidence>
<evidence type="ECO:0000256" key="1">
    <source>
        <dbReference type="SAM" id="Coils"/>
    </source>
</evidence>
<dbReference type="GO" id="GO:0007264">
    <property type="term" value="P:small GTPase-mediated signal transduction"/>
    <property type="evidence" value="ECO:0007669"/>
    <property type="project" value="InterPro"/>
</dbReference>
<organism evidence="4 5">
    <name type="scientific">Steinernema carpocapsae</name>
    <name type="common">Entomopathogenic nematode</name>
    <dbReference type="NCBI Taxonomy" id="34508"/>
    <lineage>
        <taxon>Eukaryota</taxon>
        <taxon>Metazoa</taxon>
        <taxon>Ecdysozoa</taxon>
        <taxon>Nematoda</taxon>
        <taxon>Chromadorea</taxon>
        <taxon>Rhabditida</taxon>
        <taxon>Tylenchina</taxon>
        <taxon>Panagrolaimomorpha</taxon>
        <taxon>Strongyloidoidea</taxon>
        <taxon>Steinernematidae</taxon>
        <taxon>Steinernema</taxon>
    </lineage>
</organism>
<comment type="caution">
    <text evidence="4">The sequence shown here is derived from an EMBL/GenBank/DDBJ whole genome shotgun (WGS) entry which is preliminary data.</text>
</comment>
<dbReference type="PANTHER" id="PTHR46001">
    <property type="entry name" value="TIAM (MAMMALIAN TUMOR INVASION AND METASTASIS FACTOR) HOMOLOG"/>
    <property type="match status" value="1"/>
</dbReference>
<reference evidence="4 5" key="2">
    <citation type="journal article" date="2019" name="G3 (Bethesda)">
        <title>Hybrid Assembly of the Genome of the Entomopathogenic Nematode Steinernema carpocapsae Identifies the X-Chromosome.</title>
        <authorList>
            <person name="Serra L."/>
            <person name="Macchietto M."/>
            <person name="Macias-Munoz A."/>
            <person name="McGill C.J."/>
            <person name="Rodriguez I.M."/>
            <person name="Rodriguez B."/>
            <person name="Murad R."/>
            <person name="Mortazavi A."/>
        </authorList>
    </citation>
    <scope>NUCLEOTIDE SEQUENCE [LARGE SCALE GENOMIC DNA]</scope>
    <source>
        <strain evidence="4 5">ALL</strain>
    </source>
</reference>
<dbReference type="SUPFAM" id="SSF50729">
    <property type="entry name" value="PH domain-like"/>
    <property type="match status" value="1"/>
</dbReference>
<protein>
    <recommendedName>
        <fullName evidence="3">DH domain-containing protein</fullName>
    </recommendedName>
</protein>
<sequence length="831" mass="93961">MGDLAPFAALGLRGAVHELPLHADDRHHRLQRSRLLYDHHSRFDPKQVLFNLRFSESCVRRHSECFVYWKSLVSTRSEMFALNVVSPIDADTFCQMTSIPQPSTSGQIQVEVTSEVAFEGDKIVVLESPTWNDCIANLAVNELRIHKGNDPNDVYALKLRQCQCYMEEKTSLLYLVSDANVFVARSSDHRALREFLARVLRNSTLRLFGTSTLETTRRRIQQMLAEHNKQLKQILEDAQNIRNRSIQSQVDVLAIRNFFLETRLASLTDAALPSAGHLLRRISTDTLRLLPHEKRLSALFLLYAHKITSLGSNAETAIHQILCASQLAHDDQLPSCSSSCRGSAVDEENKKMATIPDPMQISRNTQIESLSSEPRRRRRMSEYDLEKSGTKLGLTICAHLQEGKMVAEVTGTQDESSQAKIGDEVLAVDGTPISDLKSASEAEVLLRKGRILKMRRVQSVEIKPPEPPPHLADRSLLTTSIREEKLQKSICELVETEKAFVGDLEKLVRQYARAAQLAILESAEKLLKVQKTFLEDLIDAAGDLATGACVVSSPQVKDSMLRISALFVNKCSKFKVYSEYSAAYLRFQQTIIKQSAVRDKLRDLNESGQQNESVESLMIKPIQRVLKYPLFLEQMIQSCPKESVEQRQASQALSRMQALASYVNEMQRLQEEYGSLFEQIIRANKRYLTTNNISIDFSQLIMFAHLKWLNSDDKKNSDCVAFVFATLILICPHKNKAKNCRIIPIRDIEINESETASTNTLFVFVLIHLNAHDDIVYHLACCQAEIKTQFLKSVRKAAQNRRVEESAKRPVSGSSHSDGGYGSEKHEEKKF</sequence>
<dbReference type="Gene3D" id="1.20.900.10">
    <property type="entry name" value="Dbl homology (DH) domain"/>
    <property type="match status" value="1"/>
</dbReference>
<dbReference type="AlphaFoldDB" id="A0A4U5PC51"/>
<proteinExistence type="predicted"/>
<keyword evidence="5" id="KW-1185">Reference proteome</keyword>
<dbReference type="CDD" id="cd00160">
    <property type="entry name" value="RhoGEF"/>
    <property type="match status" value="1"/>
</dbReference>